<dbReference type="RefSeq" id="XP_025352741.1">
    <property type="nucleotide sequence ID" value="XM_025499325.1"/>
</dbReference>
<evidence type="ECO:0000313" key="3">
    <source>
        <dbReference type="EMBL" id="PWN32439.1"/>
    </source>
</evidence>
<dbReference type="PANTHER" id="PTHR23075">
    <property type="entry name" value="PUTATIVE ATP-ASE"/>
    <property type="match status" value="1"/>
</dbReference>
<feature type="region of interest" description="Disordered" evidence="2">
    <location>
        <begin position="540"/>
        <end position="640"/>
    </location>
</feature>
<name>A0A316V4F3_9BASI</name>
<keyword evidence="1" id="KW-0175">Coiled coil</keyword>
<dbReference type="InParanoid" id="A0A316V4F3"/>
<organism evidence="3 4">
    <name type="scientific">Meira miltonrushii</name>
    <dbReference type="NCBI Taxonomy" id="1280837"/>
    <lineage>
        <taxon>Eukaryota</taxon>
        <taxon>Fungi</taxon>
        <taxon>Dikarya</taxon>
        <taxon>Basidiomycota</taxon>
        <taxon>Ustilaginomycotina</taxon>
        <taxon>Exobasidiomycetes</taxon>
        <taxon>Exobasidiales</taxon>
        <taxon>Brachybasidiaceae</taxon>
        <taxon>Meira</taxon>
    </lineage>
</organism>
<gene>
    <name evidence="3" type="ORF">FA14DRAFT_161877</name>
</gene>
<dbReference type="Proteomes" id="UP000245771">
    <property type="component" value="Unassembled WGS sequence"/>
</dbReference>
<accession>A0A316V4F3</accession>
<reference evidence="3 4" key="1">
    <citation type="journal article" date="2018" name="Mol. Biol. Evol.">
        <title>Broad Genomic Sampling Reveals a Smut Pathogenic Ancestry of the Fungal Clade Ustilaginomycotina.</title>
        <authorList>
            <person name="Kijpornyongpan T."/>
            <person name="Mondo S.J."/>
            <person name="Barry K."/>
            <person name="Sandor L."/>
            <person name="Lee J."/>
            <person name="Lipzen A."/>
            <person name="Pangilinan J."/>
            <person name="LaButti K."/>
            <person name="Hainaut M."/>
            <person name="Henrissat B."/>
            <person name="Grigoriev I.V."/>
            <person name="Spatafora J.W."/>
            <person name="Aime M.C."/>
        </authorList>
    </citation>
    <scope>NUCLEOTIDE SEQUENCE [LARGE SCALE GENOMIC DNA]</scope>
    <source>
        <strain evidence="3 4">MCA 3882</strain>
    </source>
</reference>
<feature type="region of interest" description="Disordered" evidence="2">
    <location>
        <begin position="1"/>
        <end position="54"/>
    </location>
</feature>
<feature type="compositionally biased region" description="Pro residues" evidence="2">
    <location>
        <begin position="566"/>
        <end position="579"/>
    </location>
</feature>
<protein>
    <submittedName>
        <fullName evidence="3">Uncharacterized protein</fullName>
    </submittedName>
</protein>
<evidence type="ECO:0000313" key="4">
    <source>
        <dbReference type="Proteomes" id="UP000245771"/>
    </source>
</evidence>
<proteinExistence type="predicted"/>
<feature type="compositionally biased region" description="Polar residues" evidence="2">
    <location>
        <begin position="428"/>
        <end position="448"/>
    </location>
</feature>
<dbReference type="EMBL" id="KZ819605">
    <property type="protein sequence ID" value="PWN32439.1"/>
    <property type="molecule type" value="Genomic_DNA"/>
</dbReference>
<evidence type="ECO:0000256" key="2">
    <source>
        <dbReference type="SAM" id="MobiDB-lite"/>
    </source>
</evidence>
<dbReference type="GO" id="GO:0005739">
    <property type="term" value="C:mitochondrion"/>
    <property type="evidence" value="ECO:0007669"/>
    <property type="project" value="TreeGrafter"/>
</dbReference>
<feature type="region of interest" description="Disordered" evidence="2">
    <location>
        <begin position="280"/>
        <end position="479"/>
    </location>
</feature>
<feature type="compositionally biased region" description="Basic and acidic residues" evidence="2">
    <location>
        <begin position="1"/>
        <end position="14"/>
    </location>
</feature>
<sequence>MTRPQREAAREGMARRRKSFSFHRSRSQSRGRSRSESEEQRQQGIQNDLREITMHDPRAKKIKGLTWDPADLKFFYNTQTGTNYFFGKRGEASQSKLHELSPLPPPFLAHHLRTRRIRVKSEEEPTSLPVEGVSFNGMTSAALAESQESDHSDSEYDDTEELCEAVKNIFTGETMDVADYIIEHEPHLLVPLPDNFLSMPISKPKEDHDAIQANVIFSGKIIDLTDDGDEFEIMEVIPPAPDSIMGREFERREQLQGLRDDQARLGFTDEELDEIFRIVKQEESGPGEQEKVGKPQQEEVGRPEQQKEEEDKMEVQEEVGRQEQQKEMGRQEQQKEMGRQQQKEEEDRMEVQEEERRPEQQEEVGRPEQQEEVGRPEQQEREEDRMQVQEEEHRPDLQEEESRSEMQEELAGQEREEEEQAVEAMVVSTQPSEQQTADVSRSSGSTLEDSIVLNSDDGDEEGARAKAFTTRAGRPRSSSVLVNRFRDEAEAEEAERRQQEQLEAARLAVILEERRKIIEQEKLLYPAPIAPDISMAAEELESLQLTEDSASERGNTVDELAQASSPAPPDMPIPTPPSQPSLQPQSTPPEMSTPTPPPQPSLQPQSTPASKPMAPIPMPSMSVRRFRGLPQKKASDQSKK</sequence>
<feature type="compositionally biased region" description="Basic residues" evidence="2">
    <location>
        <begin position="15"/>
        <end position="32"/>
    </location>
</feature>
<evidence type="ECO:0000256" key="1">
    <source>
        <dbReference type="ARBA" id="ARBA00023054"/>
    </source>
</evidence>
<dbReference type="PANTHER" id="PTHR23075:SF0">
    <property type="entry name" value="ATPASE FAMILY AAA DOMAIN-CONTAINING PROTEIN 3"/>
    <property type="match status" value="1"/>
</dbReference>
<dbReference type="GO" id="GO:0008270">
    <property type="term" value="F:zinc ion binding"/>
    <property type="evidence" value="ECO:0007669"/>
    <property type="project" value="TreeGrafter"/>
</dbReference>
<feature type="compositionally biased region" description="Polar residues" evidence="2">
    <location>
        <begin position="543"/>
        <end position="554"/>
    </location>
</feature>
<feature type="compositionally biased region" description="Basic and acidic residues" evidence="2">
    <location>
        <begin position="280"/>
        <end position="406"/>
    </location>
</feature>
<dbReference type="AlphaFoldDB" id="A0A316V4F3"/>
<keyword evidence="4" id="KW-1185">Reference proteome</keyword>
<dbReference type="GO" id="GO:0007005">
    <property type="term" value="P:mitochondrion organization"/>
    <property type="evidence" value="ECO:0007669"/>
    <property type="project" value="TreeGrafter"/>
</dbReference>
<feature type="compositionally biased region" description="Low complexity" evidence="2">
    <location>
        <begin position="580"/>
        <end position="593"/>
    </location>
</feature>
<dbReference type="GeneID" id="37021106"/>